<evidence type="ECO:0000259" key="5">
    <source>
        <dbReference type="PROSITE" id="PS50893"/>
    </source>
</evidence>
<sequence>MATPPLLLLQDITLTLGGKPLLDSVGFSVSAGERLCLVGRNGSGKSTLLRIAAGEIMADSGTRFLQPGCNLRYLPQEPDLTGFATTYDYVVAGLTDPSSEWRATAMLSELGMSGQENPATLSGGEARRCALARVLAAEPDVLLLDEPTNHLDMPTIEWLEKELLSLRTAMVIISHDRRLLETLSRNVVWLDRGATRRLDQGFARFEAWREEVLEQEERDAHKLDRQIAREEDWMRYGVTARRKRNVRRVAELAALRTAKREAVRVQGSVTLAAQSAGSSGKLVAVAEGANKSWGDRRIVSDLDLRVLRGDRLGVVGANGAGKTTLLRLLTGVDQPDSGTVFIGPSVAMVTLDQQRQALDATRTLADTLTGGGGDMVQVGEEKRHVIGYMKDFLFRPEQARTPVGQLSGGERGRLMLACALAQPSNLLVLDEPTNDLDLETLDLLQEMLASYEGTVLLVSHDRDFLDRVATSILAATGGGVWTEYAGGYSDMLAQRGGAALAERSVEASPPPPSAAPATPAPPAIAKGGATKKLSYKDQHALEKLPGKIAELEANIVKLREKLADPGLYTRDHAAFMRHTAALETAERTLTDAEEQWLELEVKREGLGAG</sequence>
<dbReference type="PANTHER" id="PTHR42855:SF1">
    <property type="entry name" value="ABC TRANSPORTER DOMAIN-CONTAINING PROTEIN"/>
    <property type="match status" value="1"/>
</dbReference>
<evidence type="ECO:0000313" key="7">
    <source>
        <dbReference type="Proteomes" id="UP000664771"/>
    </source>
</evidence>
<dbReference type="InterPro" id="IPR027417">
    <property type="entry name" value="P-loop_NTPase"/>
</dbReference>
<reference evidence="6 7" key="1">
    <citation type="submission" date="2021-03" db="EMBL/GenBank/DDBJ databases">
        <title>The complete genome sequence of Acetobacter sacchari TBRC 11175.</title>
        <authorList>
            <person name="Charoenyingcharoen P."/>
            <person name="Yukphan P."/>
        </authorList>
    </citation>
    <scope>NUCLEOTIDE SEQUENCE [LARGE SCALE GENOMIC DNA]</scope>
    <source>
        <strain evidence="6 7">TBRC 11175</strain>
    </source>
</reference>
<dbReference type="PROSITE" id="PS50893">
    <property type="entry name" value="ABC_TRANSPORTER_2"/>
    <property type="match status" value="2"/>
</dbReference>
<dbReference type="CDD" id="cd03221">
    <property type="entry name" value="ABCF_EF-3"/>
    <property type="match status" value="2"/>
</dbReference>
<evidence type="ECO:0000256" key="3">
    <source>
        <dbReference type="SAM" id="Coils"/>
    </source>
</evidence>
<dbReference type="Gene3D" id="3.40.50.300">
    <property type="entry name" value="P-loop containing nucleotide triphosphate hydrolases"/>
    <property type="match status" value="2"/>
</dbReference>
<gene>
    <name evidence="6" type="ORF">J2D73_14540</name>
</gene>
<dbReference type="GO" id="GO:0005524">
    <property type="term" value="F:ATP binding"/>
    <property type="evidence" value="ECO:0007669"/>
    <property type="project" value="UniProtKB-KW"/>
</dbReference>
<dbReference type="PANTHER" id="PTHR42855">
    <property type="entry name" value="ABC TRANSPORTER ATP-BINDING SUBUNIT"/>
    <property type="match status" value="1"/>
</dbReference>
<evidence type="ECO:0000256" key="1">
    <source>
        <dbReference type="ARBA" id="ARBA00022741"/>
    </source>
</evidence>
<accession>A0ABS3LYK7</accession>
<dbReference type="RefSeq" id="WP_207882447.1">
    <property type="nucleotide sequence ID" value="NZ_JAFVMF010000016.1"/>
</dbReference>
<dbReference type="Pfam" id="PF16326">
    <property type="entry name" value="ABC_tran_CTD"/>
    <property type="match status" value="1"/>
</dbReference>
<feature type="region of interest" description="Disordered" evidence="4">
    <location>
        <begin position="500"/>
        <end position="521"/>
    </location>
</feature>
<keyword evidence="3" id="KW-0175">Coiled coil</keyword>
<protein>
    <submittedName>
        <fullName evidence="6">ABC-F family ATP-binding cassette domain-containing protein</fullName>
    </submittedName>
</protein>
<feature type="compositionally biased region" description="Pro residues" evidence="4">
    <location>
        <begin position="508"/>
        <end position="521"/>
    </location>
</feature>
<keyword evidence="1" id="KW-0547">Nucleotide-binding</keyword>
<evidence type="ECO:0000256" key="2">
    <source>
        <dbReference type="ARBA" id="ARBA00022840"/>
    </source>
</evidence>
<dbReference type="Gene3D" id="1.10.287.380">
    <property type="entry name" value="Valyl-tRNA synthetase, C-terminal domain"/>
    <property type="match status" value="1"/>
</dbReference>
<organism evidence="6 7">
    <name type="scientific">Acetobacter sacchari</name>
    <dbReference type="NCBI Taxonomy" id="2661687"/>
    <lineage>
        <taxon>Bacteria</taxon>
        <taxon>Pseudomonadati</taxon>
        <taxon>Pseudomonadota</taxon>
        <taxon>Alphaproteobacteria</taxon>
        <taxon>Acetobacterales</taxon>
        <taxon>Acetobacteraceae</taxon>
        <taxon>Acetobacter</taxon>
    </lineage>
</organism>
<evidence type="ECO:0000313" key="6">
    <source>
        <dbReference type="EMBL" id="MBO1361004.1"/>
    </source>
</evidence>
<dbReference type="SUPFAM" id="SSF52540">
    <property type="entry name" value="P-loop containing nucleoside triphosphate hydrolases"/>
    <property type="match status" value="2"/>
</dbReference>
<dbReference type="InterPro" id="IPR032524">
    <property type="entry name" value="ABC_tran_C"/>
</dbReference>
<dbReference type="InterPro" id="IPR051309">
    <property type="entry name" value="ABCF_ATPase"/>
</dbReference>
<dbReference type="Pfam" id="PF00005">
    <property type="entry name" value="ABC_tran"/>
    <property type="match status" value="2"/>
</dbReference>
<dbReference type="InterPro" id="IPR003439">
    <property type="entry name" value="ABC_transporter-like_ATP-bd"/>
</dbReference>
<dbReference type="InterPro" id="IPR003593">
    <property type="entry name" value="AAA+_ATPase"/>
</dbReference>
<name>A0ABS3LYK7_9PROT</name>
<feature type="domain" description="ABC transporter" evidence="5">
    <location>
        <begin position="284"/>
        <end position="502"/>
    </location>
</feature>
<evidence type="ECO:0000256" key="4">
    <source>
        <dbReference type="SAM" id="MobiDB-lite"/>
    </source>
</evidence>
<proteinExistence type="predicted"/>
<comment type="caution">
    <text evidence="6">The sequence shown here is derived from an EMBL/GenBank/DDBJ whole genome shotgun (WGS) entry which is preliminary data.</text>
</comment>
<feature type="coiled-coil region" evidence="3">
    <location>
        <begin position="541"/>
        <end position="602"/>
    </location>
</feature>
<dbReference type="EMBL" id="JAFVMF010000016">
    <property type="protein sequence ID" value="MBO1361004.1"/>
    <property type="molecule type" value="Genomic_DNA"/>
</dbReference>
<dbReference type="InterPro" id="IPR037118">
    <property type="entry name" value="Val-tRNA_synth_C_sf"/>
</dbReference>
<dbReference type="SMART" id="SM00382">
    <property type="entry name" value="AAA"/>
    <property type="match status" value="2"/>
</dbReference>
<feature type="domain" description="ABC transporter" evidence="5">
    <location>
        <begin position="7"/>
        <end position="217"/>
    </location>
</feature>
<keyword evidence="7" id="KW-1185">Reference proteome</keyword>
<keyword evidence="2 6" id="KW-0067">ATP-binding</keyword>
<dbReference type="Proteomes" id="UP000664771">
    <property type="component" value="Unassembled WGS sequence"/>
</dbReference>